<dbReference type="EMBL" id="VIRS01000018">
    <property type="protein sequence ID" value="TQS42477.1"/>
    <property type="molecule type" value="Genomic_DNA"/>
</dbReference>
<keyword evidence="1" id="KW-0521">NADP</keyword>
<dbReference type="SUPFAM" id="SSF50129">
    <property type="entry name" value="GroES-like"/>
    <property type="match status" value="1"/>
</dbReference>
<reference evidence="4 5" key="1">
    <citation type="submission" date="2019-07" db="EMBL/GenBank/DDBJ databases">
        <title>Cryptosporangium phraense sp. nov., isolated from plant litter.</title>
        <authorList>
            <person name="Suriyachadkun C."/>
        </authorList>
    </citation>
    <scope>NUCLEOTIDE SEQUENCE [LARGE SCALE GENOMIC DNA]</scope>
    <source>
        <strain evidence="4 5">A-T 5661</strain>
    </source>
</reference>
<protein>
    <recommendedName>
        <fullName evidence="3">Alcohol dehydrogenase-like N-terminal domain-containing protein</fullName>
    </recommendedName>
</protein>
<proteinExistence type="predicted"/>
<evidence type="ECO:0000313" key="4">
    <source>
        <dbReference type="EMBL" id="TQS42477.1"/>
    </source>
</evidence>
<dbReference type="OrthoDB" id="3727682at2"/>
<dbReference type="PANTHER" id="PTHR44154:SF1">
    <property type="entry name" value="QUINONE OXIDOREDUCTASE"/>
    <property type="match status" value="1"/>
</dbReference>
<feature type="compositionally biased region" description="Low complexity" evidence="2">
    <location>
        <begin position="81"/>
        <end position="91"/>
    </location>
</feature>
<dbReference type="PANTHER" id="PTHR44154">
    <property type="entry name" value="QUINONE OXIDOREDUCTASE"/>
    <property type="match status" value="1"/>
</dbReference>
<comment type="caution">
    <text evidence="4">The sequence shown here is derived from an EMBL/GenBank/DDBJ whole genome shotgun (WGS) entry which is preliminary data.</text>
</comment>
<gene>
    <name evidence="4" type="ORF">FL583_24565</name>
</gene>
<dbReference type="AlphaFoldDB" id="A0A545AME2"/>
<organism evidence="4 5">
    <name type="scientific">Cryptosporangium phraense</name>
    <dbReference type="NCBI Taxonomy" id="2593070"/>
    <lineage>
        <taxon>Bacteria</taxon>
        <taxon>Bacillati</taxon>
        <taxon>Actinomycetota</taxon>
        <taxon>Actinomycetes</taxon>
        <taxon>Cryptosporangiales</taxon>
        <taxon>Cryptosporangiaceae</taxon>
        <taxon>Cryptosporangium</taxon>
    </lineage>
</organism>
<dbReference type="InterPro" id="IPR013154">
    <property type="entry name" value="ADH-like_N"/>
</dbReference>
<sequence>MLVRIGAAGVNPVDAKTPRGEGVDLSTFPFTVDWDLAGTVVAAGPEVAFRPGDRVFGMAAFPGRSAPTRSRQSPRPPISYGHPTRSTTPTRPRCRSPHSPPGSCWSTSPSSRRVSGS</sequence>
<keyword evidence="5" id="KW-1185">Reference proteome</keyword>
<feature type="region of interest" description="Disordered" evidence="2">
    <location>
        <begin position="59"/>
        <end position="117"/>
    </location>
</feature>
<dbReference type="Gene3D" id="3.90.180.10">
    <property type="entry name" value="Medium-chain alcohol dehydrogenases, catalytic domain"/>
    <property type="match status" value="1"/>
</dbReference>
<dbReference type="InterPro" id="IPR011032">
    <property type="entry name" value="GroES-like_sf"/>
</dbReference>
<name>A0A545AME2_9ACTN</name>
<dbReference type="Proteomes" id="UP000317982">
    <property type="component" value="Unassembled WGS sequence"/>
</dbReference>
<dbReference type="RefSeq" id="WP_142707166.1">
    <property type="nucleotide sequence ID" value="NZ_VIRS01000018.1"/>
</dbReference>
<evidence type="ECO:0000259" key="3">
    <source>
        <dbReference type="Pfam" id="PF08240"/>
    </source>
</evidence>
<dbReference type="Pfam" id="PF08240">
    <property type="entry name" value="ADH_N"/>
    <property type="match status" value="1"/>
</dbReference>
<dbReference type="InterPro" id="IPR051603">
    <property type="entry name" value="Zinc-ADH_QOR/CCCR"/>
</dbReference>
<dbReference type="InParanoid" id="A0A545AME2"/>
<evidence type="ECO:0000256" key="1">
    <source>
        <dbReference type="ARBA" id="ARBA00022857"/>
    </source>
</evidence>
<feature type="domain" description="Alcohol dehydrogenase-like N-terminal" evidence="3">
    <location>
        <begin position="2"/>
        <end position="67"/>
    </location>
</feature>
<accession>A0A545AME2</accession>
<feature type="compositionally biased region" description="Low complexity" evidence="2">
    <location>
        <begin position="101"/>
        <end position="117"/>
    </location>
</feature>
<evidence type="ECO:0000313" key="5">
    <source>
        <dbReference type="Proteomes" id="UP000317982"/>
    </source>
</evidence>
<evidence type="ECO:0000256" key="2">
    <source>
        <dbReference type="SAM" id="MobiDB-lite"/>
    </source>
</evidence>